<sequence length="275" mass="32757">MEKKYDLTVAYRIYPKISCTPAIYGDDKYKLSEFCLKSFKESLGNLKVKMIVLLDGCPPKYRELFLKYFDESDIDFFELDKIGNLPTFSLQINLLLKQNYSEIIYFAEDDYYYHPNQFFEMIDFFNKNDDVDFITPYDHSDYYNRNIHNIKRYERMYNGRQWKTASSTCLTFLTSKKILDETQNIFLTYQKGNTDLGLWLSLTKSSLDPKIIIKSLNIYTIKSLYKTFVLTQDQIHNGKTWKLWFPIPTIATHLEKEFISPTINWENIVSKELNK</sequence>
<dbReference type="GO" id="GO:0016740">
    <property type="term" value="F:transferase activity"/>
    <property type="evidence" value="ECO:0007669"/>
    <property type="project" value="UniProtKB-KW"/>
</dbReference>
<accession>F0TAV0</accession>
<protein>
    <submittedName>
        <fullName evidence="2">Glycosyl transferase family 2</fullName>
    </submittedName>
</protein>
<proteinExistence type="predicted"/>
<dbReference type="Proteomes" id="UP000007490">
    <property type="component" value="Chromosome"/>
</dbReference>
<dbReference type="HOGENOM" id="CLU_1006888_0_0_2"/>
<name>F0TAV0_METLA</name>
<dbReference type="EMBL" id="CP002551">
    <property type="protein sequence ID" value="ADZ08976.1"/>
    <property type="molecule type" value="Genomic_DNA"/>
</dbReference>
<keyword evidence="2" id="KW-0808">Transferase</keyword>
<dbReference type="eggNOG" id="arCOG01381">
    <property type="taxonomic scope" value="Archaea"/>
</dbReference>
<dbReference type="InterPro" id="IPR001173">
    <property type="entry name" value="Glyco_trans_2-like"/>
</dbReference>
<evidence type="ECO:0000313" key="3">
    <source>
        <dbReference type="Proteomes" id="UP000007490"/>
    </source>
</evidence>
<dbReference type="STRING" id="877455.Metbo_0725"/>
<dbReference type="Gene3D" id="3.90.550.10">
    <property type="entry name" value="Spore Coat Polysaccharide Biosynthesis Protein SpsA, Chain A"/>
    <property type="match status" value="1"/>
</dbReference>
<reference evidence="3" key="1">
    <citation type="submission" date="2011-02" db="EMBL/GenBank/DDBJ databases">
        <title>Complete sequence of Methanobacterium sp. AL-21.</title>
        <authorList>
            <consortium name="US DOE Joint Genome Institute"/>
            <person name="Lucas S."/>
            <person name="Copeland A."/>
            <person name="Lapidus A."/>
            <person name="Cheng J.-F."/>
            <person name="Goodwin L."/>
            <person name="Pitluck S."/>
            <person name="Chertkov O."/>
            <person name="Detter J.C."/>
            <person name="Han C."/>
            <person name="Tapia R."/>
            <person name="Land M."/>
            <person name="Hauser L."/>
            <person name="Kyrpides N."/>
            <person name="Ivanova N."/>
            <person name="Mikhailova N."/>
            <person name="Pagani I."/>
            <person name="Cadillo-Quiroz H."/>
            <person name="Imachi H."/>
            <person name="Zinder S."/>
            <person name="Liu W."/>
            <person name="Woyke T."/>
        </authorList>
    </citation>
    <scope>NUCLEOTIDE SEQUENCE [LARGE SCALE GENOMIC DNA]</scope>
    <source>
        <strain evidence="3">AL-21</strain>
    </source>
</reference>
<organism evidence="2 3">
    <name type="scientific">Methanobacterium lacus (strain AL-21)</name>
    <dbReference type="NCBI Taxonomy" id="877455"/>
    <lineage>
        <taxon>Archaea</taxon>
        <taxon>Methanobacteriati</taxon>
        <taxon>Methanobacteriota</taxon>
        <taxon>Methanomada group</taxon>
        <taxon>Methanobacteria</taxon>
        <taxon>Methanobacteriales</taxon>
        <taxon>Methanobacteriaceae</taxon>
        <taxon>Methanobacterium</taxon>
    </lineage>
</organism>
<keyword evidence="3" id="KW-1185">Reference proteome</keyword>
<evidence type="ECO:0000259" key="1">
    <source>
        <dbReference type="Pfam" id="PF00535"/>
    </source>
</evidence>
<reference evidence="2 3" key="2">
    <citation type="journal article" date="2014" name="Int. J. Syst. Evol. Microbiol.">
        <title>Methanobacterium paludis sp. nov. and a novel strain of Methanobacterium lacus isolated from northern peatlands.</title>
        <authorList>
            <person name="Cadillo-Quiroz H."/>
            <person name="Brauer S.L."/>
            <person name="Goodson N."/>
            <person name="Yavitt J.B."/>
            <person name="Zinder S.H."/>
        </authorList>
    </citation>
    <scope>NUCLEOTIDE SEQUENCE [LARGE SCALE GENOMIC DNA]</scope>
    <source>
        <strain evidence="2 3">AL-21</strain>
    </source>
</reference>
<dbReference type="AlphaFoldDB" id="F0TAV0"/>
<dbReference type="GeneID" id="10277172"/>
<dbReference type="OrthoDB" id="82385at2157"/>
<dbReference type="InterPro" id="IPR029044">
    <property type="entry name" value="Nucleotide-diphossugar_trans"/>
</dbReference>
<dbReference type="SUPFAM" id="SSF53448">
    <property type="entry name" value="Nucleotide-diphospho-sugar transferases"/>
    <property type="match status" value="1"/>
</dbReference>
<evidence type="ECO:0000313" key="2">
    <source>
        <dbReference type="EMBL" id="ADZ08976.1"/>
    </source>
</evidence>
<dbReference type="CDD" id="cd00761">
    <property type="entry name" value="Glyco_tranf_GTA_type"/>
    <property type="match status" value="1"/>
</dbReference>
<dbReference type="RefSeq" id="WP_013644327.1">
    <property type="nucleotide sequence ID" value="NC_015216.1"/>
</dbReference>
<feature type="domain" description="Glycosyltransferase 2-like" evidence="1">
    <location>
        <begin position="35"/>
        <end position="180"/>
    </location>
</feature>
<dbReference type="KEGG" id="mel:Metbo_0725"/>
<dbReference type="Pfam" id="PF00535">
    <property type="entry name" value="Glycos_transf_2"/>
    <property type="match status" value="1"/>
</dbReference>
<gene>
    <name evidence="2" type="ordered locus">Metbo_0725</name>
</gene>